<protein>
    <submittedName>
        <fullName evidence="2">Uncharacterized protein</fullName>
    </submittedName>
</protein>
<gene>
    <name evidence="2" type="ORF">OLEAN_C17050</name>
</gene>
<dbReference type="STRING" id="698738.OLEAN_C17050"/>
<sequence>MHKDKYNQEALFSAKRDYDCHFDDSFLPLRRNLLFVSLLSFAAINVTPKDGNYSINLGVIAGKIEDPEYIFIGLLCVCAYHLYMFWIKCRHTVINSINYPKVKATYMFRLSAIHAFADWNKLIAEHVNKGVNIGGGSFTNGTNQSSANGYWKVRTSIYSQKLETEPNFKLAIEANPKFKLKPYEGMCEIEYLYQDSSEDNTYLNIHRDHFWLTKRSQFIENVLPIIVGFSAILLVVYKISTLMVNGL</sequence>
<feature type="transmembrane region" description="Helical" evidence="1">
    <location>
        <begin position="222"/>
        <end position="240"/>
    </location>
</feature>
<feature type="transmembrane region" description="Helical" evidence="1">
    <location>
        <begin position="69"/>
        <end position="87"/>
    </location>
</feature>
<dbReference type="Proteomes" id="UP000032749">
    <property type="component" value="Chromosome"/>
</dbReference>
<keyword evidence="1" id="KW-1133">Transmembrane helix</keyword>
<evidence type="ECO:0000313" key="2">
    <source>
        <dbReference type="EMBL" id="CCK75881.1"/>
    </source>
</evidence>
<dbReference type="HOGENOM" id="CLU_1123642_0_0_6"/>
<dbReference type="EMBL" id="FO203512">
    <property type="protein sequence ID" value="CCK75881.1"/>
    <property type="molecule type" value="Genomic_DNA"/>
</dbReference>
<feature type="transmembrane region" description="Helical" evidence="1">
    <location>
        <begin position="32"/>
        <end position="49"/>
    </location>
</feature>
<keyword evidence="1" id="KW-0812">Transmembrane</keyword>
<keyword evidence="3" id="KW-1185">Reference proteome</keyword>
<keyword evidence="1" id="KW-0472">Membrane</keyword>
<evidence type="ECO:0000313" key="3">
    <source>
        <dbReference type="Proteomes" id="UP000032749"/>
    </source>
</evidence>
<dbReference type="OrthoDB" id="9826403at2"/>
<name>R4YLY9_OLEAN</name>
<organism evidence="2 3">
    <name type="scientific">Oleispira antarctica RB-8</name>
    <dbReference type="NCBI Taxonomy" id="698738"/>
    <lineage>
        <taxon>Bacteria</taxon>
        <taxon>Pseudomonadati</taxon>
        <taxon>Pseudomonadota</taxon>
        <taxon>Gammaproteobacteria</taxon>
        <taxon>Oceanospirillales</taxon>
        <taxon>Oceanospirillaceae</taxon>
        <taxon>Oleispira</taxon>
    </lineage>
</organism>
<accession>R4YLY9</accession>
<proteinExistence type="predicted"/>
<evidence type="ECO:0000256" key="1">
    <source>
        <dbReference type="SAM" id="Phobius"/>
    </source>
</evidence>
<dbReference type="AlphaFoldDB" id="R4YLY9"/>
<dbReference type="KEGG" id="oai:OLEAN_C17050"/>
<reference evidence="2 3" key="1">
    <citation type="journal article" date="2013" name="Nat. Commun.">
        <title>Genome sequence and functional genomic analysis of the oil-degrading bacterium Oleispira antarctica.</title>
        <authorList>
            <person name="Kube M."/>
            <person name="Chernikova T.N."/>
            <person name="Al-Ramahi Y."/>
            <person name="Beloqui A."/>
            <person name="Lopez-Cortez N."/>
            <person name="Guazzaroni M.E."/>
            <person name="Heipieper H.J."/>
            <person name="Klages S."/>
            <person name="Kotsyurbenko O.R."/>
            <person name="Langer I."/>
            <person name="Nechitaylo T.Y."/>
            <person name="Lunsdorf H."/>
            <person name="Fernandez M."/>
            <person name="Juarez S."/>
            <person name="Ciordia S."/>
            <person name="Singer A."/>
            <person name="Kagan O."/>
            <person name="Egorova O."/>
            <person name="Petit P.A."/>
            <person name="Stogios P."/>
            <person name="Kim Y."/>
            <person name="Tchigvintsev A."/>
            <person name="Flick R."/>
            <person name="Denaro R."/>
            <person name="Genovese M."/>
            <person name="Albar J.P."/>
            <person name="Reva O.N."/>
            <person name="Martinez-Gomariz M."/>
            <person name="Tran H."/>
            <person name="Ferrer M."/>
            <person name="Savchenko A."/>
            <person name="Yakunin A.F."/>
            <person name="Yakimov M.M."/>
            <person name="Golyshina O.V."/>
            <person name="Reinhardt R."/>
            <person name="Golyshin P.N."/>
        </authorList>
    </citation>
    <scope>NUCLEOTIDE SEQUENCE [LARGE SCALE GENOMIC DNA]</scope>
</reference>